<protein>
    <recommendedName>
        <fullName evidence="3">GIY-YIG domain-containing protein</fullName>
    </recommendedName>
</protein>
<evidence type="ECO:0008006" key="3">
    <source>
        <dbReference type="Google" id="ProtNLM"/>
    </source>
</evidence>
<reference evidence="1 2" key="1">
    <citation type="submission" date="2020-08" db="EMBL/GenBank/DDBJ databases">
        <title>A Genomic Blueprint of the Chicken Gut Microbiome.</title>
        <authorList>
            <person name="Gilroy R."/>
            <person name="Ravi A."/>
            <person name="Getino M."/>
            <person name="Pursley I."/>
            <person name="Horton D.L."/>
            <person name="Alikhan N.-F."/>
            <person name="Baker D."/>
            <person name="Gharbi K."/>
            <person name="Hall N."/>
            <person name="Watson M."/>
            <person name="Adriaenssens E.M."/>
            <person name="Foster-Nyarko E."/>
            <person name="Jarju S."/>
            <person name="Secka A."/>
            <person name="Antonio M."/>
            <person name="Oren A."/>
            <person name="Chaudhuri R."/>
            <person name="La Ragione R.M."/>
            <person name="Hildebrand F."/>
            <person name="Pallen M.J."/>
        </authorList>
    </citation>
    <scope>NUCLEOTIDE SEQUENCE [LARGE SCALE GENOMIC DNA]</scope>
    <source>
        <strain evidence="1 2">Sa3CVN1</strain>
    </source>
</reference>
<dbReference type="EMBL" id="JACSRA010000057">
    <property type="protein sequence ID" value="MBD7913484.1"/>
    <property type="molecule type" value="Genomic_DNA"/>
</dbReference>
<comment type="caution">
    <text evidence="1">The sequence shown here is derived from an EMBL/GenBank/DDBJ whole genome shotgun (WGS) entry which is preliminary data.</text>
</comment>
<proteinExistence type="predicted"/>
<name>A0ABR8PZ90_9CLOT</name>
<accession>A0ABR8PZ90</accession>
<organism evidence="1 2">
    <name type="scientific">Clostridium cibarium</name>
    <dbReference type="NCBI Taxonomy" id="2762247"/>
    <lineage>
        <taxon>Bacteria</taxon>
        <taxon>Bacillati</taxon>
        <taxon>Bacillota</taxon>
        <taxon>Clostridia</taxon>
        <taxon>Eubacteriales</taxon>
        <taxon>Clostridiaceae</taxon>
        <taxon>Clostridium</taxon>
    </lineage>
</organism>
<dbReference type="Proteomes" id="UP000627781">
    <property type="component" value="Unassembled WGS sequence"/>
</dbReference>
<evidence type="ECO:0000313" key="1">
    <source>
        <dbReference type="EMBL" id="MBD7913484.1"/>
    </source>
</evidence>
<dbReference type="RefSeq" id="WP_191770410.1">
    <property type="nucleotide sequence ID" value="NZ_JACSRA010000057.1"/>
</dbReference>
<gene>
    <name evidence="1" type="ORF">H9661_19210</name>
</gene>
<sequence length="167" mass="19978">MRKYLFPIKQFEYSQYLLEVFLVECEKELLNSETIKEILYPKDIKKETWKTFSDQILKDNKRILDYVQNRDGIYAIHIKRKKTDEWLLRYIGQKGKNSKDRLKSHLVTKHDKTGSKLEKVQESVVNGWKIGVSFIEINPGSMRLSVEELLIEKNSIQLEWNKRSKNR</sequence>
<evidence type="ECO:0000313" key="2">
    <source>
        <dbReference type="Proteomes" id="UP000627781"/>
    </source>
</evidence>
<keyword evidence="2" id="KW-1185">Reference proteome</keyword>